<accession>A0A6B7ZF80</accession>
<gene>
    <name evidence="2" type="ORF">N1M2_41</name>
</gene>
<name>A0A6B7ZF80_9CAUD</name>
<feature type="transmembrane region" description="Helical" evidence="1">
    <location>
        <begin position="12"/>
        <end position="33"/>
    </location>
</feature>
<organism evidence="2 3">
    <name type="scientific">Klebsiella phage N1M2</name>
    <dbReference type="NCBI Taxonomy" id="2664939"/>
    <lineage>
        <taxon>Viruses</taxon>
        <taxon>Duplodnaviria</taxon>
        <taxon>Heunggongvirae</taxon>
        <taxon>Uroviricota</taxon>
        <taxon>Caudoviricetes</taxon>
        <taxon>Chimalliviridae</taxon>
        <taxon>Nimduovirus</taxon>
        <taxon>Nimduovirus N1M2</taxon>
    </lineage>
</organism>
<evidence type="ECO:0000313" key="2">
    <source>
        <dbReference type="EMBL" id="QGH71904.1"/>
    </source>
</evidence>
<keyword evidence="3" id="KW-1185">Reference proteome</keyword>
<dbReference type="Proteomes" id="UP000464669">
    <property type="component" value="Segment"/>
</dbReference>
<protein>
    <submittedName>
        <fullName evidence="2">Uncharacterized protein</fullName>
    </submittedName>
</protein>
<keyword evidence="1" id="KW-0812">Transmembrane</keyword>
<sequence>MFFNSPHDSVVIGSAFFSGVGVLVFGTAAYYGIKAAIIQFINSREANRPMATRNK</sequence>
<keyword evidence="1" id="KW-0472">Membrane</keyword>
<proteinExistence type="predicted"/>
<evidence type="ECO:0000313" key="3">
    <source>
        <dbReference type="Proteomes" id="UP000464669"/>
    </source>
</evidence>
<reference evidence="2 3" key="1">
    <citation type="submission" date="2019-11" db="EMBL/GenBank/DDBJ databases">
        <authorList>
            <person name="Lewis R."/>
            <person name="Clooney A.G."/>
            <person name="Stockdale S.R."/>
            <person name="Buttimer C."/>
            <person name="Draper L.A."/>
            <person name="Ross R.P."/>
            <person name="Hill C."/>
        </authorList>
    </citation>
    <scope>NUCLEOTIDE SEQUENCE [LARGE SCALE GENOMIC DNA]</scope>
</reference>
<dbReference type="EMBL" id="MN642089">
    <property type="protein sequence ID" value="QGH71904.1"/>
    <property type="molecule type" value="Genomic_DNA"/>
</dbReference>
<evidence type="ECO:0000256" key="1">
    <source>
        <dbReference type="SAM" id="Phobius"/>
    </source>
</evidence>
<keyword evidence="1" id="KW-1133">Transmembrane helix</keyword>